<proteinExistence type="predicted"/>
<protein>
    <recommendedName>
        <fullName evidence="1">Phospholipase C/D domain-containing protein</fullName>
    </recommendedName>
</protein>
<evidence type="ECO:0000313" key="3">
    <source>
        <dbReference type="Proteomes" id="UP000095468"/>
    </source>
</evidence>
<feature type="domain" description="Phospholipase C/D" evidence="1">
    <location>
        <begin position="6"/>
        <end position="147"/>
    </location>
</feature>
<dbReference type="AlphaFoldDB" id="A0A173X8G3"/>
<dbReference type="Pfam" id="PF00882">
    <property type="entry name" value="Zn_dep_PLPC"/>
    <property type="match status" value="1"/>
</dbReference>
<sequence>MPALITHHLFGEESIDRLPQGVITSDEERIAFILGNQGPDPFFFHILTPRVSDCTLLAQVMHRSRMSRQFACLRDGVSHLLPRDASLGRAFALGLLSHYVLDRNAHPFVYEQQFGIVESDSELEDSSSQVHAVIESDLDVLMLQLKRDGATVDDYPPAGEIVTTDRINRVAGVLMSYVAGRVYGIDIPAGEYGAAVANMQRLYRAIEPAGSAKTRAISLVEGLVHDYSLLDGLAHRVTTELPERTGNLGHLTWKNPFTDEVSNESFPEVFDRALVDYECTVARFIETGDMDAVTSRVNYSGRVLNADEEFDREE</sequence>
<gene>
    <name evidence="2" type="ORF">ERS852381_00261</name>
</gene>
<dbReference type="InterPro" id="IPR029002">
    <property type="entry name" value="PLPC/GPLD1"/>
</dbReference>
<name>A0A173X8G3_9ACTN</name>
<evidence type="ECO:0000313" key="2">
    <source>
        <dbReference type="EMBL" id="CUN48082.1"/>
    </source>
</evidence>
<dbReference type="EMBL" id="CYYP01000002">
    <property type="protein sequence ID" value="CUN48082.1"/>
    <property type="molecule type" value="Genomic_DNA"/>
</dbReference>
<dbReference type="RefSeq" id="WP_055285283.1">
    <property type="nucleotide sequence ID" value="NZ_CYYP01000002.1"/>
</dbReference>
<organism evidence="2 3">
    <name type="scientific">Collinsella aerofaciens</name>
    <dbReference type="NCBI Taxonomy" id="74426"/>
    <lineage>
        <taxon>Bacteria</taxon>
        <taxon>Bacillati</taxon>
        <taxon>Actinomycetota</taxon>
        <taxon>Coriobacteriia</taxon>
        <taxon>Coriobacteriales</taxon>
        <taxon>Coriobacteriaceae</taxon>
        <taxon>Collinsella</taxon>
    </lineage>
</organism>
<accession>A0A173X8G3</accession>
<dbReference type="Proteomes" id="UP000095468">
    <property type="component" value="Unassembled WGS sequence"/>
</dbReference>
<evidence type="ECO:0000259" key="1">
    <source>
        <dbReference type="Pfam" id="PF00882"/>
    </source>
</evidence>
<reference evidence="2 3" key="1">
    <citation type="submission" date="2015-09" db="EMBL/GenBank/DDBJ databases">
        <authorList>
            <consortium name="Pathogen Informatics"/>
        </authorList>
    </citation>
    <scope>NUCLEOTIDE SEQUENCE [LARGE SCALE GENOMIC DNA]</scope>
    <source>
        <strain evidence="2 3">2789STDY5608823</strain>
    </source>
</reference>